<comment type="caution">
    <text evidence="1">The sequence shown here is derived from an EMBL/GenBank/DDBJ whole genome shotgun (WGS) entry which is preliminary data.</text>
</comment>
<dbReference type="InterPro" id="IPR022555">
    <property type="entry name" value="DUF2577"/>
</dbReference>
<evidence type="ECO:0008006" key="3">
    <source>
        <dbReference type="Google" id="ProtNLM"/>
    </source>
</evidence>
<protein>
    <recommendedName>
        <fullName evidence="3">DUF2577 domain-containing protein</fullName>
    </recommendedName>
</protein>
<gene>
    <name evidence="1" type="ORF">XYCOK13_37270</name>
</gene>
<dbReference type="AlphaFoldDB" id="A0A8J4H4P1"/>
<evidence type="ECO:0000313" key="1">
    <source>
        <dbReference type="EMBL" id="GIQ70903.1"/>
    </source>
</evidence>
<dbReference type="EMBL" id="BOVK01000062">
    <property type="protein sequence ID" value="GIQ70903.1"/>
    <property type="molecule type" value="Genomic_DNA"/>
</dbReference>
<sequence length="112" mass="13008">METLEGNPYSRWVQLIRQQSGKPQDRFLLGTVTAPPPGMRVQPDHIRWELDAEDLYIAADWLEHERTVRMEGMGADMHMEIRSPWKTGDRVLLLSMNGDQQFMVICKVVKAR</sequence>
<keyword evidence="2" id="KW-1185">Reference proteome</keyword>
<name>A0A8J4H4P1_9BACL</name>
<accession>A0A8J4H4P1</accession>
<reference evidence="1" key="1">
    <citation type="submission" date="2021-04" db="EMBL/GenBank/DDBJ databases">
        <title>Draft genome sequence of Xylanibacillus composti strain K13.</title>
        <authorList>
            <person name="Uke A."/>
            <person name="Chhe C."/>
            <person name="Baramee S."/>
            <person name="Kosugi A."/>
        </authorList>
    </citation>
    <scope>NUCLEOTIDE SEQUENCE</scope>
    <source>
        <strain evidence="1">K13</strain>
    </source>
</reference>
<dbReference type="RefSeq" id="WP_213413709.1">
    <property type="nucleotide sequence ID" value="NZ_BOVK01000062.1"/>
</dbReference>
<evidence type="ECO:0000313" key="2">
    <source>
        <dbReference type="Proteomes" id="UP000677918"/>
    </source>
</evidence>
<organism evidence="1 2">
    <name type="scientific">Xylanibacillus composti</name>
    <dbReference type="NCBI Taxonomy" id="1572762"/>
    <lineage>
        <taxon>Bacteria</taxon>
        <taxon>Bacillati</taxon>
        <taxon>Bacillota</taxon>
        <taxon>Bacilli</taxon>
        <taxon>Bacillales</taxon>
        <taxon>Paenibacillaceae</taxon>
        <taxon>Xylanibacillus</taxon>
    </lineage>
</organism>
<dbReference type="Pfam" id="PF10844">
    <property type="entry name" value="DUF2577"/>
    <property type="match status" value="1"/>
</dbReference>
<proteinExistence type="predicted"/>
<dbReference type="Proteomes" id="UP000677918">
    <property type="component" value="Unassembled WGS sequence"/>
</dbReference>